<proteinExistence type="predicted"/>
<evidence type="ECO:0000259" key="1">
    <source>
        <dbReference type="PROSITE" id="PS50104"/>
    </source>
</evidence>
<gene>
    <name evidence="2" type="ORF">MCOR_16464</name>
</gene>
<reference evidence="2 3" key="1">
    <citation type="submission" date="2020-06" db="EMBL/GenBank/DDBJ databases">
        <authorList>
            <person name="Li R."/>
            <person name="Bekaert M."/>
        </authorList>
    </citation>
    <scope>NUCLEOTIDE SEQUENCE [LARGE SCALE GENOMIC DNA]</scope>
    <source>
        <strain evidence="3">wild</strain>
    </source>
</reference>
<name>A0A6J8BAF9_MYTCO</name>
<feature type="domain" description="TIR" evidence="1">
    <location>
        <begin position="64"/>
        <end position="191"/>
    </location>
</feature>
<organism evidence="2 3">
    <name type="scientific">Mytilus coruscus</name>
    <name type="common">Sea mussel</name>
    <dbReference type="NCBI Taxonomy" id="42192"/>
    <lineage>
        <taxon>Eukaryota</taxon>
        <taxon>Metazoa</taxon>
        <taxon>Spiralia</taxon>
        <taxon>Lophotrochozoa</taxon>
        <taxon>Mollusca</taxon>
        <taxon>Bivalvia</taxon>
        <taxon>Autobranchia</taxon>
        <taxon>Pteriomorphia</taxon>
        <taxon>Mytilida</taxon>
        <taxon>Mytiloidea</taxon>
        <taxon>Mytilidae</taxon>
        <taxon>Mytilinae</taxon>
        <taxon>Mytilus</taxon>
    </lineage>
</organism>
<dbReference type="InterPro" id="IPR035897">
    <property type="entry name" value="Toll_tir_struct_dom_sf"/>
</dbReference>
<dbReference type="Gene3D" id="3.40.50.10140">
    <property type="entry name" value="Toll/interleukin-1 receptor homology (TIR) domain"/>
    <property type="match status" value="2"/>
</dbReference>
<dbReference type="PANTHER" id="PTHR16253:SF0">
    <property type="entry name" value="TETRATRICOPEPTIDE REPEAT PROTEIN 22"/>
    <property type="match status" value="1"/>
</dbReference>
<dbReference type="GO" id="GO:0007165">
    <property type="term" value="P:signal transduction"/>
    <property type="evidence" value="ECO:0007669"/>
    <property type="project" value="InterPro"/>
</dbReference>
<dbReference type="InterPro" id="IPR042342">
    <property type="entry name" value="TTC22"/>
</dbReference>
<dbReference type="EMBL" id="CACVKT020002890">
    <property type="protein sequence ID" value="CAC5380526.1"/>
    <property type="molecule type" value="Genomic_DNA"/>
</dbReference>
<dbReference type="AlphaFoldDB" id="A0A6J8BAF9"/>
<sequence>MPNKQGRKKLCSPLDAVTKNTSLIISREITNEKSATTLERSHTMSLLKDSYFNVNEAPSLPEDKEYHVFFSYEYANSDRNWVKAVVRELENKGFKCCVYEKDKNQSQSFSSNIQHFIDKSMRIVIVLSNTYINGDWAKMEMEILSRGNVNDLVFIPVLIEPCNIPPFLKDCMFINATCKQVKWWDQFLELIRGACPPLPPKKKYHAFFAHTSRNKPWVADVVKMLESPKVGICCSYPARNFKKGQSKRESIEHALRRAAKVVVVISDDFVNQEWRRYYENKVRSKDIIPVIVEDSFIPPALDECEAIDARSDEFHWLPSLFSAITDSVYVPSVTSLSREGPDYASSSLSDGSEEIQTISVVHV</sequence>
<dbReference type="Proteomes" id="UP000507470">
    <property type="component" value="Unassembled WGS sequence"/>
</dbReference>
<dbReference type="Pfam" id="PF13676">
    <property type="entry name" value="TIR_2"/>
    <property type="match status" value="2"/>
</dbReference>
<dbReference type="PANTHER" id="PTHR16253">
    <property type="entry name" value="TETRATRICOPEPTIDE REPEAT PROTEIN 22"/>
    <property type="match status" value="1"/>
</dbReference>
<dbReference type="SMART" id="SM00255">
    <property type="entry name" value="TIR"/>
    <property type="match status" value="1"/>
</dbReference>
<evidence type="ECO:0000313" key="2">
    <source>
        <dbReference type="EMBL" id="CAC5380526.1"/>
    </source>
</evidence>
<dbReference type="PROSITE" id="PS50104">
    <property type="entry name" value="TIR"/>
    <property type="match status" value="2"/>
</dbReference>
<evidence type="ECO:0000313" key="3">
    <source>
        <dbReference type="Proteomes" id="UP000507470"/>
    </source>
</evidence>
<feature type="domain" description="TIR" evidence="1">
    <location>
        <begin position="202"/>
        <end position="332"/>
    </location>
</feature>
<accession>A0A6J8BAF9</accession>
<protein>
    <recommendedName>
        <fullName evidence="1">TIR domain-containing protein</fullName>
    </recommendedName>
</protein>
<keyword evidence="3" id="KW-1185">Reference proteome</keyword>
<dbReference type="OrthoDB" id="6058302at2759"/>
<dbReference type="SUPFAM" id="SSF52200">
    <property type="entry name" value="Toll/Interleukin receptor TIR domain"/>
    <property type="match status" value="2"/>
</dbReference>
<dbReference type="InterPro" id="IPR000157">
    <property type="entry name" value="TIR_dom"/>
</dbReference>